<dbReference type="Pfam" id="PF00561">
    <property type="entry name" value="Abhydrolase_1"/>
    <property type="match status" value="1"/>
</dbReference>
<dbReference type="AlphaFoldDB" id="A0A163J1L3"/>
<feature type="domain" description="AB hydrolase-1" evidence="3">
    <location>
        <begin position="98"/>
        <end position="332"/>
    </location>
</feature>
<keyword evidence="5" id="KW-1185">Reference proteome</keyword>
<protein>
    <recommendedName>
        <fullName evidence="3">AB hydrolase-1 domain-containing protein</fullName>
    </recommendedName>
</protein>
<dbReference type="EMBL" id="LT551165">
    <property type="protein sequence ID" value="SAL96612.1"/>
    <property type="molecule type" value="Genomic_DNA"/>
</dbReference>
<dbReference type="InterPro" id="IPR029058">
    <property type="entry name" value="AB_hydrolase_fold"/>
</dbReference>
<evidence type="ECO:0000313" key="4">
    <source>
        <dbReference type="EMBL" id="SAL96612.1"/>
    </source>
</evidence>
<dbReference type="PANTHER" id="PTHR46118:SF4">
    <property type="entry name" value="PROTEIN ABHD11"/>
    <property type="match status" value="1"/>
</dbReference>
<dbReference type="STRING" id="4829.A0A163J1L3"/>
<dbReference type="GO" id="GO:0005739">
    <property type="term" value="C:mitochondrion"/>
    <property type="evidence" value="ECO:0007669"/>
    <property type="project" value="TreeGrafter"/>
</dbReference>
<reference evidence="4" key="1">
    <citation type="submission" date="2016-04" db="EMBL/GenBank/DDBJ databases">
        <authorList>
            <person name="Evans L.H."/>
            <person name="Alamgir A."/>
            <person name="Owens N."/>
            <person name="Weber N.D."/>
            <person name="Virtaneva K."/>
            <person name="Barbian K."/>
            <person name="Babar A."/>
            <person name="Rosenke K."/>
        </authorList>
    </citation>
    <scope>NUCLEOTIDE SEQUENCE [LARGE SCALE GENOMIC DNA]</scope>
    <source>
        <strain evidence="4">CBS 101.48</strain>
    </source>
</reference>
<dbReference type="FunFam" id="3.40.50.1820:FF:000039">
    <property type="entry name" value="Esterase ybfF"/>
    <property type="match status" value="1"/>
</dbReference>
<evidence type="ECO:0000313" key="5">
    <source>
        <dbReference type="Proteomes" id="UP000078561"/>
    </source>
</evidence>
<evidence type="ECO:0000256" key="1">
    <source>
        <dbReference type="ARBA" id="ARBA00008645"/>
    </source>
</evidence>
<dbReference type="OMA" id="QFICMSL"/>
<evidence type="ECO:0000259" key="3">
    <source>
        <dbReference type="Pfam" id="PF00561"/>
    </source>
</evidence>
<dbReference type="InterPro" id="IPR000073">
    <property type="entry name" value="AB_hydrolase_1"/>
</dbReference>
<gene>
    <name evidence="4" type="primary">ABSGL_02028.1 scaffold 2596</name>
</gene>
<dbReference type="FunCoup" id="A0A163J1L3">
    <property type="interactions" value="390"/>
</dbReference>
<dbReference type="Proteomes" id="UP000078561">
    <property type="component" value="Unassembled WGS sequence"/>
</dbReference>
<proteinExistence type="inferred from homology"/>
<accession>A0A163J1L3</accession>
<dbReference type="PANTHER" id="PTHR46118">
    <property type="entry name" value="PROTEIN ABHD11"/>
    <property type="match status" value="1"/>
</dbReference>
<dbReference type="InParanoid" id="A0A163J1L3"/>
<organism evidence="4">
    <name type="scientific">Absidia glauca</name>
    <name type="common">Pin mould</name>
    <dbReference type="NCBI Taxonomy" id="4829"/>
    <lineage>
        <taxon>Eukaryota</taxon>
        <taxon>Fungi</taxon>
        <taxon>Fungi incertae sedis</taxon>
        <taxon>Mucoromycota</taxon>
        <taxon>Mucoromycotina</taxon>
        <taxon>Mucoromycetes</taxon>
        <taxon>Mucorales</taxon>
        <taxon>Cunninghamellaceae</taxon>
        <taxon>Absidia</taxon>
    </lineage>
</organism>
<dbReference type="Gene3D" id="3.40.50.1820">
    <property type="entry name" value="alpha/beta hydrolase"/>
    <property type="match status" value="1"/>
</dbReference>
<comment type="similarity">
    <text evidence="1">Belongs to the AB hydrolase superfamily.</text>
</comment>
<dbReference type="GO" id="GO:0052689">
    <property type="term" value="F:carboxylic ester hydrolase activity"/>
    <property type="evidence" value="ECO:0007669"/>
    <property type="project" value="TreeGrafter"/>
</dbReference>
<keyword evidence="2" id="KW-0378">Hydrolase</keyword>
<name>A0A163J1L3_ABSGL</name>
<dbReference type="OrthoDB" id="8119704at2759"/>
<sequence>MGHFKSTMANEFIKERRGAPKKKFKGFPMFFTLENLRTALIGDIKLLQSCHCHHRRHRYRRHRRSRSIVEKKRNDAKGQMLVQYSPTKSPADGACTSPLVICHGLFGSKQNWKALAKAMSRRLSRDVYALDLRNHGESPHSLPHTYEMLAEDVNRWVLEQELERPIFLGHSMGGKTVMTLAMTHPDIVHKLIVADIAPVHMTLLPEFPKYVQGMMVVQDKGLKRQSEADEIMKDYEPDINVRQFLLTNLKKSPDDGIYRFRVPLETLGNALGNLAQFIQNHRYTGPTLFITGGVSPYRKPFESHPELVDQQFPNARVEVMPGCGHWLHAEKPDLFLSLVSDFITASEQNDAKQQ</sequence>
<evidence type="ECO:0000256" key="2">
    <source>
        <dbReference type="ARBA" id="ARBA00022801"/>
    </source>
</evidence>
<dbReference type="SUPFAM" id="SSF53474">
    <property type="entry name" value="alpha/beta-Hydrolases"/>
    <property type="match status" value="1"/>
</dbReference>